<accession>A0A0A9CD45</accession>
<protein>
    <submittedName>
        <fullName evidence="1">Uncharacterized protein</fullName>
    </submittedName>
</protein>
<organism evidence="1">
    <name type="scientific">Arundo donax</name>
    <name type="common">Giant reed</name>
    <name type="synonym">Donax arundinaceus</name>
    <dbReference type="NCBI Taxonomy" id="35708"/>
    <lineage>
        <taxon>Eukaryota</taxon>
        <taxon>Viridiplantae</taxon>
        <taxon>Streptophyta</taxon>
        <taxon>Embryophyta</taxon>
        <taxon>Tracheophyta</taxon>
        <taxon>Spermatophyta</taxon>
        <taxon>Magnoliopsida</taxon>
        <taxon>Liliopsida</taxon>
        <taxon>Poales</taxon>
        <taxon>Poaceae</taxon>
        <taxon>PACMAD clade</taxon>
        <taxon>Arundinoideae</taxon>
        <taxon>Arundineae</taxon>
        <taxon>Arundo</taxon>
    </lineage>
</organism>
<reference evidence="1" key="2">
    <citation type="journal article" date="2015" name="Data Brief">
        <title>Shoot transcriptome of the giant reed, Arundo donax.</title>
        <authorList>
            <person name="Barrero R.A."/>
            <person name="Guerrero F.D."/>
            <person name="Moolhuijzen P."/>
            <person name="Goolsby J.A."/>
            <person name="Tidwell J."/>
            <person name="Bellgard S.E."/>
            <person name="Bellgard M.I."/>
        </authorList>
    </citation>
    <scope>NUCLEOTIDE SEQUENCE</scope>
    <source>
        <tissue evidence="1">Shoot tissue taken approximately 20 cm above the soil surface</tissue>
    </source>
</reference>
<sequence>MDMVSGVQYLQLLHMSPWSQ</sequence>
<dbReference type="EMBL" id="GBRH01228473">
    <property type="protein sequence ID" value="JAD69422.1"/>
    <property type="molecule type" value="Transcribed_RNA"/>
</dbReference>
<proteinExistence type="predicted"/>
<reference evidence="1" key="1">
    <citation type="submission" date="2014-09" db="EMBL/GenBank/DDBJ databases">
        <authorList>
            <person name="Magalhaes I.L.F."/>
            <person name="Oliveira U."/>
            <person name="Santos F.R."/>
            <person name="Vidigal T.H.D.A."/>
            <person name="Brescovit A.D."/>
            <person name="Santos A.J."/>
        </authorList>
    </citation>
    <scope>NUCLEOTIDE SEQUENCE</scope>
    <source>
        <tissue evidence="1">Shoot tissue taken approximately 20 cm above the soil surface</tissue>
    </source>
</reference>
<dbReference type="AlphaFoldDB" id="A0A0A9CD45"/>
<evidence type="ECO:0000313" key="1">
    <source>
        <dbReference type="EMBL" id="JAD69422.1"/>
    </source>
</evidence>
<name>A0A0A9CD45_ARUDO</name>